<gene>
    <name evidence="2" type="ORF">I306_06574</name>
</gene>
<organism evidence="2 3">
    <name type="scientific">Cryptococcus gattii EJB2</name>
    <dbReference type="NCBI Taxonomy" id="1296103"/>
    <lineage>
        <taxon>Eukaryota</taxon>
        <taxon>Fungi</taxon>
        <taxon>Dikarya</taxon>
        <taxon>Basidiomycota</taxon>
        <taxon>Agaricomycotina</taxon>
        <taxon>Tremellomycetes</taxon>
        <taxon>Tremellales</taxon>
        <taxon>Cryptococcaceae</taxon>
        <taxon>Cryptococcus</taxon>
        <taxon>Cryptococcus gattii species complex</taxon>
    </lineage>
</organism>
<evidence type="ECO:0000313" key="2">
    <source>
        <dbReference type="EMBL" id="KIR76433.1"/>
    </source>
</evidence>
<evidence type="ECO:0000313" key="3">
    <source>
        <dbReference type="Proteomes" id="UP000054272"/>
    </source>
</evidence>
<dbReference type="EMBL" id="KN848795">
    <property type="protein sequence ID" value="KIR76433.1"/>
    <property type="molecule type" value="Genomic_DNA"/>
</dbReference>
<proteinExistence type="predicted"/>
<feature type="compositionally biased region" description="Basic residues" evidence="1">
    <location>
        <begin position="22"/>
        <end position="37"/>
    </location>
</feature>
<evidence type="ECO:0000256" key="1">
    <source>
        <dbReference type="SAM" id="MobiDB-lite"/>
    </source>
</evidence>
<protein>
    <submittedName>
        <fullName evidence="2">Uncharacterized protein</fullName>
    </submittedName>
</protein>
<name>A0ABR5BLJ9_9TREE</name>
<sequence length="50" mass="5814">MAPARPRPQLEVSLGSPHRCLRRAQCRQRSRVRHRASPRLQVPRTRMGCP</sequence>
<dbReference type="Proteomes" id="UP000054272">
    <property type="component" value="Unassembled WGS sequence"/>
</dbReference>
<feature type="region of interest" description="Disordered" evidence="1">
    <location>
        <begin position="22"/>
        <end position="50"/>
    </location>
</feature>
<keyword evidence="3" id="KW-1185">Reference proteome</keyword>
<reference evidence="2 3" key="1">
    <citation type="submission" date="2015-01" db="EMBL/GenBank/DDBJ databases">
        <title>The Genome Sequence of Cryptococcus gattii EJB2.</title>
        <authorList>
            <consortium name="The Broad Institute Genomics Platform"/>
            <person name="Cuomo C."/>
            <person name="Litvintseva A."/>
            <person name="Chen Y."/>
            <person name="Heitman J."/>
            <person name="Sun S."/>
            <person name="Springer D."/>
            <person name="Dromer F."/>
            <person name="Young S."/>
            <person name="Zeng Q."/>
            <person name="Gargeya S."/>
            <person name="Abouelleil A."/>
            <person name="Alvarado L."/>
            <person name="Chapman S.B."/>
            <person name="Gainer-Dewar J."/>
            <person name="Goldberg J."/>
            <person name="Griggs A."/>
            <person name="Gujja S."/>
            <person name="Hansen M."/>
            <person name="Howarth C."/>
            <person name="Imamovic A."/>
            <person name="Larimer J."/>
            <person name="Murphy C."/>
            <person name="Naylor J."/>
            <person name="Pearson M."/>
            <person name="Priest M."/>
            <person name="Roberts A."/>
            <person name="Saif S."/>
            <person name="Shea T."/>
            <person name="Sykes S."/>
            <person name="Wortman J."/>
            <person name="Nusbaum C."/>
            <person name="Birren B."/>
        </authorList>
    </citation>
    <scope>NUCLEOTIDE SEQUENCE [LARGE SCALE GENOMIC DNA]</scope>
    <source>
        <strain evidence="2 3">EJB2</strain>
    </source>
</reference>
<accession>A0ABR5BLJ9</accession>